<comment type="similarity">
    <text evidence="3">Belongs to the SelA family.</text>
</comment>
<dbReference type="InterPro" id="IPR018319">
    <property type="entry name" value="SelA-like"/>
</dbReference>
<keyword evidence="6" id="KW-1185">Reference proteome</keyword>
<sequence>MEDIYEKYQVKQVINASGKMTILGGSRVSEDICQQMNIGASHFFEVKDLLDKTGNYLAALIGVESAYIVNSASGAIAQSVAACVSRGKLQYILDIYNPENKKREVIICKGHNVDYGTPIEVTIGMGGGHVVEAGYANKCTLEHIEAKINENTVALIYVKSHHCVQKGMPDMKAFIELGHRYHLPVIVDAAAEEDLKVYDNLGADAVVYSGTKAFEGPTSGLLIGKKVFIDQVKKQSQGIGRVMKVGKENILGLTYAIEKYLSKEHLTLQQQSQRLEIFNQKLNANDGISARIIQDGAGRLIMRSEITFDEKKLSKNALQIAQALKEGELHIYTRDYRANEGKIEIDIRDVNDQELNMIYEKIVKIIGGRKDE</sequence>
<dbReference type="NCBIfam" id="TIGR01437">
    <property type="entry name" value="selA_rel"/>
    <property type="match status" value="1"/>
</dbReference>
<comment type="caution">
    <text evidence="5">The sequence shown here is derived from an EMBL/GenBank/DDBJ whole genome shotgun (WGS) entry which is preliminary data.</text>
</comment>
<keyword evidence="2 4" id="KW-0663">Pyridoxal phosphate</keyword>
<evidence type="ECO:0000256" key="3">
    <source>
        <dbReference type="ARBA" id="ARBA00044507"/>
    </source>
</evidence>
<accession>E7G6P4</accession>
<evidence type="ECO:0000313" key="5">
    <source>
        <dbReference type="EMBL" id="EFW06200.1"/>
    </source>
</evidence>
<feature type="modified residue" description="N6-(pyridoxal phosphate)lysine" evidence="4">
    <location>
        <position position="212"/>
    </location>
</feature>
<reference evidence="5 6" key="1">
    <citation type="submission" date="2010-12" db="EMBL/GenBank/DDBJ databases">
        <title>The Genome Sequence of Coprobacillus sp. strain 29_1.</title>
        <authorList>
            <consortium name="The Broad Institute Genome Sequencing Platform"/>
            <person name="Earl A."/>
            <person name="Ward D."/>
            <person name="Feldgarden M."/>
            <person name="Gevers D."/>
            <person name="Daigneault M."/>
            <person name="Sibley C.D."/>
            <person name="White A."/>
            <person name="Strauss J."/>
            <person name="Allen-Vercoe E."/>
            <person name="Young S.K."/>
            <person name="Zeng Q."/>
            <person name="Gargeya S."/>
            <person name="Fitzgerald M."/>
            <person name="Haas B."/>
            <person name="Abouelleil A."/>
            <person name="Alvarado L."/>
            <person name="Arachchi H.M."/>
            <person name="Berlin A."/>
            <person name="Brown A."/>
            <person name="Chapman S.B."/>
            <person name="Chen Z."/>
            <person name="Dunbar C."/>
            <person name="Freedman E."/>
            <person name="Gearin G."/>
            <person name="Gellesch M."/>
            <person name="Goldberg J."/>
            <person name="Griggs A."/>
            <person name="Gujja S."/>
            <person name="Heilman E."/>
            <person name="Heiman D."/>
            <person name="Howarth C."/>
            <person name="Larson L."/>
            <person name="Lui A."/>
            <person name="MacDonald P.J.P."/>
            <person name="Mehta T."/>
            <person name="Montmayeur A."/>
            <person name="Murphy C."/>
            <person name="Neiman D."/>
            <person name="Pearson M."/>
            <person name="Priest M."/>
            <person name="Roberts A."/>
            <person name="Saif S."/>
            <person name="Shea T."/>
            <person name="Shenoy N."/>
            <person name="Sisk P."/>
            <person name="Stolte C."/>
            <person name="Sykes S."/>
            <person name="White J."/>
            <person name="Yandava C."/>
            <person name="Nusbaum C."/>
            <person name="Birren B."/>
        </authorList>
    </citation>
    <scope>NUCLEOTIDE SEQUENCE [LARGE SCALE GENOMIC DNA]</scope>
    <source>
        <strain evidence="5 6">29_1</strain>
    </source>
</reference>
<gene>
    <name evidence="5" type="ORF">HMPREF9488_00432</name>
</gene>
<dbReference type="Proteomes" id="UP000003157">
    <property type="component" value="Unassembled WGS sequence"/>
</dbReference>
<comment type="cofactor">
    <cofactor evidence="1 4">
        <name>pyridoxal 5'-phosphate</name>
        <dbReference type="ChEBI" id="CHEBI:597326"/>
    </cofactor>
</comment>
<dbReference type="GeneID" id="78229159"/>
<dbReference type="InterPro" id="IPR006337">
    <property type="entry name" value="DgaE-like"/>
</dbReference>
<dbReference type="InterPro" id="IPR015424">
    <property type="entry name" value="PyrdxlP-dep_Trfase"/>
</dbReference>
<name>E7G6P4_9FIRM</name>
<evidence type="ECO:0000256" key="4">
    <source>
        <dbReference type="PIRSR" id="PIRSR618319-50"/>
    </source>
</evidence>
<dbReference type="InterPro" id="IPR015421">
    <property type="entry name" value="PyrdxlP-dep_Trfase_major"/>
</dbReference>
<evidence type="ECO:0000256" key="1">
    <source>
        <dbReference type="ARBA" id="ARBA00001933"/>
    </source>
</evidence>
<dbReference type="Pfam" id="PF03841">
    <property type="entry name" value="SelA"/>
    <property type="match status" value="1"/>
</dbReference>
<dbReference type="EMBL" id="ADKX01000007">
    <property type="protein sequence ID" value="EFW06200.1"/>
    <property type="molecule type" value="Genomic_DNA"/>
</dbReference>
<dbReference type="OrthoDB" id="9787096at2"/>
<dbReference type="PANTHER" id="PTHR32328:SF0">
    <property type="entry name" value="L-SERYL-TRNA(SEC) SELENIUM TRANSFERASE"/>
    <property type="match status" value="1"/>
</dbReference>
<dbReference type="FunFam" id="3.40.640.10:FF:000056">
    <property type="entry name" value="SelA-like pyridoxal phosphate-dependent enzyme"/>
    <property type="match status" value="1"/>
</dbReference>
<dbReference type="STRING" id="100884.GCA_000269565_01279"/>
<evidence type="ECO:0000313" key="6">
    <source>
        <dbReference type="Proteomes" id="UP000003157"/>
    </source>
</evidence>
<organism evidence="5 6">
    <name type="scientific">Coprobacillus cateniformis</name>
    <dbReference type="NCBI Taxonomy" id="100884"/>
    <lineage>
        <taxon>Bacteria</taxon>
        <taxon>Bacillati</taxon>
        <taxon>Bacillota</taxon>
        <taxon>Erysipelotrichia</taxon>
        <taxon>Erysipelotrichales</taxon>
        <taxon>Coprobacillaceae</taxon>
        <taxon>Coprobacillus</taxon>
    </lineage>
</organism>
<dbReference type="Gene3D" id="3.40.640.10">
    <property type="entry name" value="Type I PLP-dependent aspartate aminotransferase-like (Major domain)"/>
    <property type="match status" value="1"/>
</dbReference>
<proteinExistence type="inferred from homology"/>
<dbReference type="GO" id="GO:0004125">
    <property type="term" value="F:L-seryl-tRNA(Sec) selenium transferase activity"/>
    <property type="evidence" value="ECO:0007669"/>
    <property type="project" value="TreeGrafter"/>
</dbReference>
<protein>
    <submittedName>
        <fullName evidence="5">Selenocysteine synthase</fullName>
    </submittedName>
</protein>
<evidence type="ECO:0000256" key="2">
    <source>
        <dbReference type="ARBA" id="ARBA00022898"/>
    </source>
</evidence>
<dbReference type="HOGENOM" id="CLU_040896_1_0_9"/>
<dbReference type="PANTHER" id="PTHR32328">
    <property type="entry name" value="L-SERYL-TRNA(SEC) SELENIUM TRANSFERASE"/>
    <property type="match status" value="1"/>
</dbReference>
<dbReference type="eggNOG" id="COG1921">
    <property type="taxonomic scope" value="Bacteria"/>
</dbReference>
<dbReference type="SUPFAM" id="SSF53383">
    <property type="entry name" value="PLP-dependent transferases"/>
    <property type="match status" value="1"/>
</dbReference>
<dbReference type="AlphaFoldDB" id="E7G6P4"/>
<dbReference type="RefSeq" id="WP_008787553.1">
    <property type="nucleotide sequence ID" value="NZ_AKCB01000001.1"/>
</dbReference>